<comment type="similarity">
    <text evidence="2">Belongs to the NPC2 family.</text>
</comment>
<evidence type="ECO:0000313" key="7">
    <source>
        <dbReference type="WBParaSite" id="TASK_0000951701-mRNA-1"/>
    </source>
</evidence>
<dbReference type="FunFam" id="2.60.40.770:FF:000001">
    <property type="entry name" value="NPC intracellular cholesterol transporter 2"/>
    <property type="match status" value="1"/>
</dbReference>
<dbReference type="OrthoDB" id="6233542at2759"/>
<dbReference type="Proteomes" id="UP000282613">
    <property type="component" value="Unassembled WGS sequence"/>
</dbReference>
<dbReference type="SMART" id="SM00737">
    <property type="entry name" value="ML"/>
    <property type="match status" value="1"/>
</dbReference>
<evidence type="ECO:0000256" key="2">
    <source>
        <dbReference type="ARBA" id="ARBA00006370"/>
    </source>
</evidence>
<dbReference type="GO" id="GO:0005576">
    <property type="term" value="C:extracellular region"/>
    <property type="evidence" value="ECO:0007669"/>
    <property type="project" value="UniProtKB-SubCell"/>
</dbReference>
<name>A0A0R3WF80_TAEAS</name>
<dbReference type="Gene3D" id="2.60.40.770">
    <property type="match status" value="1"/>
</dbReference>
<protein>
    <submittedName>
        <fullName evidence="7">ML domain-containing protein</fullName>
    </submittedName>
</protein>
<keyword evidence="6" id="KW-1185">Reference proteome</keyword>
<dbReference type="STRING" id="60517.A0A0R3WF80"/>
<gene>
    <name evidence="5" type="ORF">TASK_LOCUS9518</name>
</gene>
<organism evidence="7">
    <name type="scientific">Taenia asiatica</name>
    <name type="common">Asian tapeworm</name>
    <dbReference type="NCBI Taxonomy" id="60517"/>
    <lineage>
        <taxon>Eukaryota</taxon>
        <taxon>Metazoa</taxon>
        <taxon>Spiralia</taxon>
        <taxon>Lophotrochozoa</taxon>
        <taxon>Platyhelminthes</taxon>
        <taxon>Cestoda</taxon>
        <taxon>Eucestoda</taxon>
        <taxon>Cyclophyllidea</taxon>
        <taxon>Taeniidae</taxon>
        <taxon>Taenia</taxon>
    </lineage>
</organism>
<reference evidence="7" key="1">
    <citation type="submission" date="2017-02" db="UniProtKB">
        <authorList>
            <consortium name="WormBaseParasite"/>
        </authorList>
    </citation>
    <scope>IDENTIFICATION</scope>
</reference>
<feature type="domain" description="MD-2-related lipid-recognition" evidence="4">
    <location>
        <begin position="3"/>
        <end position="111"/>
    </location>
</feature>
<dbReference type="AlphaFoldDB" id="A0A0R3WF80"/>
<dbReference type="WBParaSite" id="TASK_0000951701-mRNA-1">
    <property type="protein sequence ID" value="TASK_0000951701-mRNA-1"/>
    <property type="gene ID" value="TASK_0000951701"/>
</dbReference>
<evidence type="ECO:0000259" key="4">
    <source>
        <dbReference type="SMART" id="SM00737"/>
    </source>
</evidence>
<proteinExistence type="inferred from homology"/>
<evidence type="ECO:0000256" key="3">
    <source>
        <dbReference type="ARBA" id="ARBA00022525"/>
    </source>
</evidence>
<dbReference type="SUPFAM" id="SSF81296">
    <property type="entry name" value="E set domains"/>
    <property type="match status" value="1"/>
</dbReference>
<dbReference type="InterPro" id="IPR014756">
    <property type="entry name" value="Ig_E-set"/>
</dbReference>
<evidence type="ECO:0000256" key="1">
    <source>
        <dbReference type="ARBA" id="ARBA00004613"/>
    </source>
</evidence>
<sequence length="149" mass="16645">MPISWQEKDKLSALLWYKTKKILFAFPVAGLVKAGKIVVHGIIAGIPVPFPLPDNDLCHFVQPGCSIKPNSSEQMDYSLYVKESYPSIQLTIKWQLVNEVGVDLVCIKFPAKLSSTPPPEPLTPQPPTRTLFGHLRHILGKLLRFGSRN</sequence>
<reference evidence="5 6" key="2">
    <citation type="submission" date="2018-11" db="EMBL/GenBank/DDBJ databases">
        <authorList>
            <consortium name="Pathogen Informatics"/>
        </authorList>
    </citation>
    <scope>NUCLEOTIDE SEQUENCE [LARGE SCALE GENOMIC DNA]</scope>
</reference>
<accession>A0A0R3WF80</accession>
<evidence type="ECO:0000313" key="5">
    <source>
        <dbReference type="EMBL" id="VDK43747.1"/>
    </source>
</evidence>
<keyword evidence="3" id="KW-0964">Secreted</keyword>
<dbReference type="InterPro" id="IPR003172">
    <property type="entry name" value="ML_dom"/>
</dbReference>
<comment type="subcellular location">
    <subcellularLocation>
        <location evidence="1">Secreted</location>
    </subcellularLocation>
</comment>
<dbReference type="Pfam" id="PF02221">
    <property type="entry name" value="E1_DerP2_DerF2"/>
    <property type="match status" value="1"/>
</dbReference>
<evidence type="ECO:0000313" key="6">
    <source>
        <dbReference type="Proteomes" id="UP000282613"/>
    </source>
</evidence>
<dbReference type="EMBL" id="UYRS01019217">
    <property type="protein sequence ID" value="VDK43747.1"/>
    <property type="molecule type" value="Genomic_DNA"/>
</dbReference>